<comment type="caution">
    <text evidence="10">The sequence shown here is derived from an EMBL/GenBank/DDBJ whole genome shotgun (WGS) entry which is preliminary data.</text>
</comment>
<name>A0AAW2XK33_9LAMI</name>
<dbReference type="EMBL" id="JACGWN010000003">
    <property type="protein sequence ID" value="KAL0454504.1"/>
    <property type="molecule type" value="Genomic_DNA"/>
</dbReference>
<feature type="region of interest" description="Disordered" evidence="8">
    <location>
        <begin position="40"/>
        <end position="59"/>
    </location>
</feature>
<reference evidence="10" key="1">
    <citation type="submission" date="2020-06" db="EMBL/GenBank/DDBJ databases">
        <authorList>
            <person name="Li T."/>
            <person name="Hu X."/>
            <person name="Zhang T."/>
            <person name="Song X."/>
            <person name="Zhang H."/>
            <person name="Dai N."/>
            <person name="Sheng W."/>
            <person name="Hou X."/>
            <person name="Wei L."/>
        </authorList>
    </citation>
    <scope>NUCLEOTIDE SEQUENCE</scope>
    <source>
        <strain evidence="10">KEN1</strain>
        <tissue evidence="10">Leaf</tissue>
    </source>
</reference>
<keyword evidence="4 7" id="KW-0547">Nucleotide-binding</keyword>
<sequence length="675" mass="75031">MEAMMQLQGLSAENAEKSAGSTPAGWEEGDRKHMVFEKPEVSHTQKRATLEPGKQGGQPQMCRVFSVRNGVDGAQVVAGWPSWLTSVAGEAIKGWIPRKADSFEKLDKIGQGTYSSVYRARDLETGKIVALKKVRFVNMDPESVRFMSREILILRRLDHPNVMRLEGLVTSRVSGNLYLVFEYMEHDLAGLAASPAVRFTEPQIKCFMQQMLRGLEHCHSRGVLHRDIKGSNLLIDNHGNLKIGDFGLATFFHASKKQPLTSRVVTLWYRPPELLLGATDYGVSVDLWSSGCILAELFAGKPIMPGRTEVEQLHKIFKLCGSPSEEYWKTSKLPHATIFKPQHPYRRCVAETFKDFPPSALSLLESLLAFEPELRGTTTSALHSEFFTTKPLPCDPSSLPKYPPSKEFDAKMRDEEARRQRAAGGKGGGAESSRKGSKESRAVPAPDANAELQASIQKWKEQSNPKSNSEMYNRGENGGSGFPMGHSRGPVHTGHSMLMGSSGSSSQAVDEGLHINSRRPLDSTGCRELKIQRSFKPQGTTSRLSRFSNFVADGSSQLDFSRDRWPDQCTNTRYEQINEAEPSNHLLGRPDSPYKNNGQAPRKENNTGYGFKKTRMHYSGPLLPPGGSVEEMLKEHEKQIQIAVRKARIDKIKTRKGYGDNGQTDSLLGYVNNGH</sequence>
<dbReference type="FunFam" id="3.30.200.20:FF:000021">
    <property type="entry name" value="probable serine/threonine-protein kinase At1g54610"/>
    <property type="match status" value="1"/>
</dbReference>
<evidence type="ECO:0000256" key="7">
    <source>
        <dbReference type="PROSITE-ProRule" id="PRU10141"/>
    </source>
</evidence>
<evidence type="ECO:0000256" key="1">
    <source>
        <dbReference type="ARBA" id="ARBA00006485"/>
    </source>
</evidence>
<feature type="compositionally biased region" description="Low complexity" evidence="8">
    <location>
        <begin position="496"/>
        <end position="506"/>
    </location>
</feature>
<feature type="region of interest" description="Disordered" evidence="8">
    <location>
        <begin position="580"/>
        <end position="611"/>
    </location>
</feature>
<feature type="region of interest" description="Disordered" evidence="8">
    <location>
        <begin position="1"/>
        <end position="31"/>
    </location>
</feature>
<evidence type="ECO:0000256" key="2">
    <source>
        <dbReference type="ARBA" id="ARBA00022527"/>
    </source>
</evidence>
<dbReference type="PANTHER" id="PTHR24056:SF397">
    <property type="entry name" value="OS11G0242500 PROTEIN"/>
    <property type="match status" value="1"/>
</dbReference>
<proteinExistence type="inferred from homology"/>
<dbReference type="GO" id="GO:0032968">
    <property type="term" value="P:positive regulation of transcription elongation by RNA polymerase II"/>
    <property type="evidence" value="ECO:0007669"/>
    <property type="project" value="TreeGrafter"/>
</dbReference>
<dbReference type="AlphaFoldDB" id="A0AAW2XK33"/>
<dbReference type="PROSITE" id="PS50011">
    <property type="entry name" value="PROTEIN_KINASE_DOM"/>
    <property type="match status" value="1"/>
</dbReference>
<keyword evidence="5 10" id="KW-0418">Kinase</keyword>
<comment type="similarity">
    <text evidence="1">Belongs to the protein kinase superfamily. CMGC Ser/Thr protein kinase family. CDC2/CDKX subfamily.</text>
</comment>
<dbReference type="InterPro" id="IPR000719">
    <property type="entry name" value="Prot_kinase_dom"/>
</dbReference>
<feature type="compositionally biased region" description="Basic and acidic residues" evidence="8">
    <location>
        <begin position="432"/>
        <end position="441"/>
    </location>
</feature>
<dbReference type="Gene3D" id="1.10.510.10">
    <property type="entry name" value="Transferase(Phosphotransferase) domain 1"/>
    <property type="match status" value="1"/>
</dbReference>
<dbReference type="InterPro" id="IPR050108">
    <property type="entry name" value="CDK"/>
</dbReference>
<dbReference type="GO" id="GO:0005524">
    <property type="term" value="F:ATP binding"/>
    <property type="evidence" value="ECO:0007669"/>
    <property type="project" value="UniProtKB-UniRule"/>
</dbReference>
<dbReference type="GO" id="GO:0008353">
    <property type="term" value="F:RNA polymerase II CTD heptapeptide repeat kinase activity"/>
    <property type="evidence" value="ECO:0007669"/>
    <property type="project" value="TreeGrafter"/>
</dbReference>
<feature type="region of interest" description="Disordered" evidence="8">
    <location>
        <begin position="393"/>
        <end position="542"/>
    </location>
</feature>
<reference evidence="10" key="2">
    <citation type="journal article" date="2024" name="Plant">
        <title>Genomic evolution and insights into agronomic trait innovations of Sesamum species.</title>
        <authorList>
            <person name="Miao H."/>
            <person name="Wang L."/>
            <person name="Qu L."/>
            <person name="Liu H."/>
            <person name="Sun Y."/>
            <person name="Le M."/>
            <person name="Wang Q."/>
            <person name="Wei S."/>
            <person name="Zheng Y."/>
            <person name="Lin W."/>
            <person name="Duan Y."/>
            <person name="Cao H."/>
            <person name="Xiong S."/>
            <person name="Wang X."/>
            <person name="Wei L."/>
            <person name="Li C."/>
            <person name="Ma Q."/>
            <person name="Ju M."/>
            <person name="Zhao R."/>
            <person name="Li G."/>
            <person name="Mu C."/>
            <person name="Tian Q."/>
            <person name="Mei H."/>
            <person name="Zhang T."/>
            <person name="Gao T."/>
            <person name="Zhang H."/>
        </authorList>
    </citation>
    <scope>NUCLEOTIDE SEQUENCE</scope>
    <source>
        <strain evidence="10">KEN1</strain>
    </source>
</reference>
<evidence type="ECO:0000259" key="9">
    <source>
        <dbReference type="PROSITE" id="PS50011"/>
    </source>
</evidence>
<evidence type="ECO:0000256" key="6">
    <source>
        <dbReference type="ARBA" id="ARBA00022840"/>
    </source>
</evidence>
<dbReference type="GO" id="GO:0005634">
    <property type="term" value="C:nucleus"/>
    <property type="evidence" value="ECO:0007669"/>
    <property type="project" value="TreeGrafter"/>
</dbReference>
<dbReference type="Gene3D" id="3.30.200.20">
    <property type="entry name" value="Phosphorylase Kinase, domain 1"/>
    <property type="match status" value="1"/>
</dbReference>
<dbReference type="SMART" id="SM00220">
    <property type="entry name" value="S_TKc"/>
    <property type="match status" value="1"/>
</dbReference>
<evidence type="ECO:0000256" key="3">
    <source>
        <dbReference type="ARBA" id="ARBA00022679"/>
    </source>
</evidence>
<keyword evidence="2" id="KW-0723">Serine/threonine-protein kinase</keyword>
<dbReference type="InterPro" id="IPR008271">
    <property type="entry name" value="Ser/Thr_kinase_AS"/>
</dbReference>
<dbReference type="FunFam" id="1.10.510.10:FF:000043">
    <property type="entry name" value="probable serine/threonine-protein kinase At1g54610"/>
    <property type="match status" value="1"/>
</dbReference>
<dbReference type="InterPro" id="IPR017441">
    <property type="entry name" value="Protein_kinase_ATP_BS"/>
</dbReference>
<feature type="binding site" evidence="7">
    <location>
        <position position="132"/>
    </location>
    <ligand>
        <name>ATP</name>
        <dbReference type="ChEBI" id="CHEBI:30616"/>
    </ligand>
</feature>
<dbReference type="Pfam" id="PF00069">
    <property type="entry name" value="Pkinase"/>
    <property type="match status" value="1"/>
</dbReference>
<dbReference type="CDD" id="cd07840">
    <property type="entry name" value="STKc_CDK9_like"/>
    <property type="match status" value="1"/>
</dbReference>
<dbReference type="GO" id="GO:0000307">
    <property type="term" value="C:cyclin-dependent protein kinase holoenzyme complex"/>
    <property type="evidence" value="ECO:0007669"/>
    <property type="project" value="TreeGrafter"/>
</dbReference>
<feature type="domain" description="Protein kinase" evidence="9">
    <location>
        <begin position="103"/>
        <end position="387"/>
    </location>
</feature>
<evidence type="ECO:0000313" key="10">
    <source>
        <dbReference type="EMBL" id="KAL0454504.1"/>
    </source>
</evidence>
<gene>
    <name evidence="10" type="ORF">Slati_0789600</name>
</gene>
<feature type="compositionally biased region" description="Basic and acidic residues" evidence="8">
    <location>
        <begin position="404"/>
        <end position="419"/>
    </location>
</feature>
<dbReference type="PROSITE" id="PS00107">
    <property type="entry name" value="PROTEIN_KINASE_ATP"/>
    <property type="match status" value="1"/>
</dbReference>
<organism evidence="10">
    <name type="scientific">Sesamum latifolium</name>
    <dbReference type="NCBI Taxonomy" id="2727402"/>
    <lineage>
        <taxon>Eukaryota</taxon>
        <taxon>Viridiplantae</taxon>
        <taxon>Streptophyta</taxon>
        <taxon>Embryophyta</taxon>
        <taxon>Tracheophyta</taxon>
        <taxon>Spermatophyta</taxon>
        <taxon>Magnoliopsida</taxon>
        <taxon>eudicotyledons</taxon>
        <taxon>Gunneridae</taxon>
        <taxon>Pentapetalae</taxon>
        <taxon>asterids</taxon>
        <taxon>lamiids</taxon>
        <taxon>Lamiales</taxon>
        <taxon>Pedaliaceae</taxon>
        <taxon>Sesamum</taxon>
    </lineage>
</organism>
<evidence type="ECO:0000256" key="4">
    <source>
        <dbReference type="ARBA" id="ARBA00022741"/>
    </source>
</evidence>
<evidence type="ECO:0000256" key="5">
    <source>
        <dbReference type="ARBA" id="ARBA00022777"/>
    </source>
</evidence>
<accession>A0AAW2XK33</accession>
<keyword evidence="6 7" id="KW-0067">ATP-binding</keyword>
<dbReference type="SUPFAM" id="SSF56112">
    <property type="entry name" value="Protein kinase-like (PK-like)"/>
    <property type="match status" value="1"/>
</dbReference>
<keyword evidence="3" id="KW-0808">Transferase</keyword>
<dbReference type="InterPro" id="IPR011009">
    <property type="entry name" value="Kinase-like_dom_sf"/>
</dbReference>
<dbReference type="PANTHER" id="PTHR24056">
    <property type="entry name" value="CELL DIVISION PROTEIN KINASE"/>
    <property type="match status" value="1"/>
</dbReference>
<feature type="compositionally biased region" description="Basic and acidic residues" evidence="8">
    <location>
        <begin position="519"/>
        <end position="531"/>
    </location>
</feature>
<evidence type="ECO:0000256" key="8">
    <source>
        <dbReference type="SAM" id="MobiDB-lite"/>
    </source>
</evidence>
<protein>
    <submittedName>
        <fullName evidence="10">Serine/threonine-protein kinase</fullName>
    </submittedName>
</protein>
<dbReference type="PROSITE" id="PS00108">
    <property type="entry name" value="PROTEIN_KINASE_ST"/>
    <property type="match status" value="1"/>
</dbReference>